<feature type="domain" description="Zn(2)-C6 fungal-type" evidence="7">
    <location>
        <begin position="21"/>
        <end position="59"/>
    </location>
</feature>
<name>A0A319BKG0_ASPVC</name>
<dbReference type="SUPFAM" id="SSF57701">
    <property type="entry name" value="Zn2/Cys6 DNA-binding domain"/>
    <property type="match status" value="1"/>
</dbReference>
<keyword evidence="3" id="KW-0238">DNA-binding</keyword>
<dbReference type="GO" id="GO:0008270">
    <property type="term" value="F:zinc ion binding"/>
    <property type="evidence" value="ECO:0007669"/>
    <property type="project" value="InterPro"/>
</dbReference>
<gene>
    <name evidence="8" type="ORF">BO88DRAFT_467422</name>
</gene>
<evidence type="ECO:0000313" key="8">
    <source>
        <dbReference type="EMBL" id="PYH73195.1"/>
    </source>
</evidence>
<dbReference type="PANTHER" id="PTHR47540">
    <property type="entry name" value="THIAMINE REPRESSIBLE GENES REGULATORY PROTEIN THI5"/>
    <property type="match status" value="1"/>
</dbReference>
<keyword evidence="4" id="KW-0804">Transcription</keyword>
<feature type="region of interest" description="Disordered" evidence="6">
    <location>
        <begin position="43"/>
        <end position="124"/>
    </location>
</feature>
<evidence type="ECO:0000259" key="7">
    <source>
        <dbReference type="PROSITE" id="PS50048"/>
    </source>
</evidence>
<keyword evidence="9" id="KW-1185">Reference proteome</keyword>
<evidence type="ECO:0000256" key="5">
    <source>
        <dbReference type="ARBA" id="ARBA00023242"/>
    </source>
</evidence>
<dbReference type="EMBL" id="KZ821615">
    <property type="protein sequence ID" value="PYH73195.1"/>
    <property type="molecule type" value="Genomic_DNA"/>
</dbReference>
<dbReference type="CDD" id="cd00067">
    <property type="entry name" value="GAL4"/>
    <property type="match status" value="1"/>
</dbReference>
<evidence type="ECO:0000256" key="1">
    <source>
        <dbReference type="ARBA" id="ARBA00004123"/>
    </source>
</evidence>
<sequence>MSDNPDLDSRGAMRSRRLRLACDACHRAKIRCTGGSPCKKCENAPLSKQSSDSNVPCQYSYTQKLGKPKGSRNKRTLARLSASNGGRQGPARTPDTLPPSPLPAPNNLSPTIIDNPSRSFSNDQPLEADLECPWIHPFFDLDATVYPPPPNGGLCQLENTYPTLEHGTENGQSNGIIAFESTHDHSDARLMSPIDTTINGNIYRVDIQPRAVTQKPNAATPSHIPASYPPNKAPTGTSIASSLLFENPGPFQCKGETSCSCLRLLTEQLYLLHSTERNHLAIPFDQVLSMASTFIGYADGILHCVLCRLDSTVLRLVMTALQTIFSWVYMGYSKQPEPPQLPPVHFGDWRVSEQDGEMVKVLLTKHFLSLCRSVVRILQLRVDEMHLLAKVQTRFHCMDTASISVIAEQLAISLSDVTWLVRHYSKEKYVIPDSPSSQQSPERSATVAESG</sequence>
<dbReference type="InterPro" id="IPR001138">
    <property type="entry name" value="Zn2Cys6_DnaBD"/>
</dbReference>
<reference evidence="8" key="1">
    <citation type="submission" date="2016-12" db="EMBL/GenBank/DDBJ databases">
        <title>The genomes of Aspergillus section Nigri reveals drivers in fungal speciation.</title>
        <authorList>
            <consortium name="DOE Joint Genome Institute"/>
            <person name="Vesth T.C."/>
            <person name="Nybo J."/>
            <person name="Theobald S."/>
            <person name="Brandl J."/>
            <person name="Frisvad J.C."/>
            <person name="Nielsen K.F."/>
            <person name="Lyhne E.K."/>
            <person name="Kogle M.E."/>
            <person name="Kuo A."/>
            <person name="Riley R."/>
            <person name="Clum A."/>
            <person name="Nolan M."/>
            <person name="Lipzen A."/>
            <person name="Salamov A."/>
            <person name="Henrissat B."/>
            <person name="Wiebenga A."/>
            <person name="De Vries R.P."/>
            <person name="Grigoriev I.V."/>
            <person name="Mortensen U.H."/>
            <person name="Andersen M.R."/>
            <person name="Baker S.E."/>
        </authorList>
    </citation>
    <scope>NUCLEOTIDE SEQUENCE [LARGE SCALE GENOMIC DNA]</scope>
    <source>
        <strain evidence="8">CBS 113365</strain>
    </source>
</reference>
<keyword evidence="2" id="KW-0805">Transcription regulation</keyword>
<dbReference type="GO" id="GO:0043565">
    <property type="term" value="F:sequence-specific DNA binding"/>
    <property type="evidence" value="ECO:0007669"/>
    <property type="project" value="TreeGrafter"/>
</dbReference>
<keyword evidence="5" id="KW-0539">Nucleus</keyword>
<dbReference type="OrthoDB" id="4330117at2759"/>
<dbReference type="GeneID" id="37216113"/>
<evidence type="ECO:0000256" key="2">
    <source>
        <dbReference type="ARBA" id="ARBA00023015"/>
    </source>
</evidence>
<dbReference type="PANTHER" id="PTHR47540:SF4">
    <property type="entry name" value="TRANSCRIPTION FACTOR RGLT"/>
    <property type="match status" value="1"/>
</dbReference>
<evidence type="ECO:0000256" key="4">
    <source>
        <dbReference type="ARBA" id="ARBA00023163"/>
    </source>
</evidence>
<feature type="region of interest" description="Disordered" evidence="6">
    <location>
        <begin position="431"/>
        <end position="451"/>
    </location>
</feature>
<dbReference type="GO" id="GO:0000981">
    <property type="term" value="F:DNA-binding transcription factor activity, RNA polymerase II-specific"/>
    <property type="evidence" value="ECO:0007669"/>
    <property type="project" value="InterPro"/>
</dbReference>
<feature type="compositionally biased region" description="Polar residues" evidence="6">
    <location>
        <begin position="46"/>
        <end position="63"/>
    </location>
</feature>
<evidence type="ECO:0000313" key="9">
    <source>
        <dbReference type="Proteomes" id="UP000248405"/>
    </source>
</evidence>
<accession>A0A319BKG0</accession>
<dbReference type="PROSITE" id="PS50048">
    <property type="entry name" value="ZN2_CY6_FUNGAL_2"/>
    <property type="match status" value="1"/>
</dbReference>
<dbReference type="GO" id="GO:0045944">
    <property type="term" value="P:positive regulation of transcription by RNA polymerase II"/>
    <property type="evidence" value="ECO:0007669"/>
    <property type="project" value="TreeGrafter"/>
</dbReference>
<protein>
    <recommendedName>
        <fullName evidence="7">Zn(2)-C6 fungal-type domain-containing protein</fullName>
    </recommendedName>
</protein>
<organism evidence="8 9">
    <name type="scientific">Aspergillus vadensis (strain CBS 113365 / IMI 142717 / IBT 24658)</name>
    <dbReference type="NCBI Taxonomy" id="1448311"/>
    <lineage>
        <taxon>Eukaryota</taxon>
        <taxon>Fungi</taxon>
        <taxon>Dikarya</taxon>
        <taxon>Ascomycota</taxon>
        <taxon>Pezizomycotina</taxon>
        <taxon>Eurotiomycetes</taxon>
        <taxon>Eurotiomycetidae</taxon>
        <taxon>Eurotiales</taxon>
        <taxon>Aspergillaceae</taxon>
        <taxon>Aspergillus</taxon>
        <taxon>Aspergillus subgen. Circumdati</taxon>
    </lineage>
</organism>
<feature type="compositionally biased region" description="Basic residues" evidence="6">
    <location>
        <begin position="66"/>
        <end position="77"/>
    </location>
</feature>
<comment type="subcellular location">
    <subcellularLocation>
        <location evidence="1">Nucleus</location>
    </subcellularLocation>
</comment>
<dbReference type="InterPro" id="IPR051711">
    <property type="entry name" value="Stress_Response_Reg"/>
</dbReference>
<evidence type="ECO:0000256" key="3">
    <source>
        <dbReference type="ARBA" id="ARBA00023125"/>
    </source>
</evidence>
<feature type="compositionally biased region" description="Polar residues" evidence="6">
    <location>
        <begin position="112"/>
        <end position="124"/>
    </location>
</feature>
<proteinExistence type="predicted"/>
<dbReference type="GO" id="GO:0005634">
    <property type="term" value="C:nucleus"/>
    <property type="evidence" value="ECO:0007669"/>
    <property type="project" value="UniProtKB-SubCell"/>
</dbReference>
<dbReference type="Gene3D" id="4.10.240.10">
    <property type="entry name" value="Zn(2)-C6 fungal-type DNA-binding domain"/>
    <property type="match status" value="1"/>
</dbReference>
<feature type="compositionally biased region" description="Polar residues" evidence="6">
    <location>
        <begin position="434"/>
        <end position="451"/>
    </location>
</feature>
<dbReference type="RefSeq" id="XP_025566989.1">
    <property type="nucleotide sequence ID" value="XM_025711521.1"/>
</dbReference>
<evidence type="ECO:0000256" key="6">
    <source>
        <dbReference type="SAM" id="MobiDB-lite"/>
    </source>
</evidence>
<dbReference type="Proteomes" id="UP000248405">
    <property type="component" value="Unassembled WGS sequence"/>
</dbReference>
<dbReference type="AlphaFoldDB" id="A0A319BKG0"/>
<dbReference type="InterPro" id="IPR036864">
    <property type="entry name" value="Zn2-C6_fun-type_DNA-bd_sf"/>
</dbReference>